<reference evidence="9" key="1">
    <citation type="journal article" date="2018" name="Front. Microbiol.">
        <title>Genome-Based Analysis Reveals the Taxonomy and Diversity of the Family Idiomarinaceae.</title>
        <authorList>
            <person name="Liu Y."/>
            <person name="Lai Q."/>
            <person name="Shao Z."/>
        </authorList>
    </citation>
    <scope>NUCLEOTIDE SEQUENCE [LARGE SCALE GENOMIC DNA]</scope>
    <source>
        <strain evidence="9">SN-14</strain>
    </source>
</reference>
<accession>A0AA94JE88</accession>
<proteinExistence type="predicted"/>
<evidence type="ECO:0000259" key="7">
    <source>
        <dbReference type="Pfam" id="PF00482"/>
    </source>
</evidence>
<feature type="transmembrane region" description="Helical" evidence="6">
    <location>
        <begin position="314"/>
        <end position="334"/>
    </location>
</feature>
<dbReference type="RefSeq" id="WP_126819253.1">
    <property type="nucleotide sequence ID" value="NZ_PIPS01000001.1"/>
</dbReference>
<sequence>MPAKSSLLLRWSTTRQWQWVEDYCLWLEDGCSPLQAAQAMCLSAQQYGLAAEARMAERLYQCLRSGRPMISGLKDCLNPELLQVFALGQQSDCLTDLLHGYRDFQRRRYQLQLSLWRQRLYPMFVLALVLTATLAAGQSYLPRLLAHATVPVEHWSINVVLSLAELLMQWGVVSLCTAVGLWLFYRWLGRHWIAPWRWRLERLGLFGYQRAMSAVWVTQMVALLLRHRLSLQDSLRRLQPLSNPYAGYHLQCMANRLARGEQHLSQVMSTGLLTPELLFRLHNSGHNGAAVDGLWRTALRCDTSIRRQLLRRQWLTLALLYGVIVALLLLLLQAGGQTMMALLQ</sequence>
<organism evidence="8 9">
    <name type="scientific">Idiomarina aquatica</name>
    <dbReference type="NCBI Taxonomy" id="1327752"/>
    <lineage>
        <taxon>Bacteria</taxon>
        <taxon>Pseudomonadati</taxon>
        <taxon>Pseudomonadota</taxon>
        <taxon>Gammaproteobacteria</taxon>
        <taxon>Alteromonadales</taxon>
        <taxon>Idiomarinaceae</taxon>
        <taxon>Idiomarina</taxon>
    </lineage>
</organism>
<keyword evidence="2" id="KW-1003">Cell membrane</keyword>
<dbReference type="EMBL" id="PIPS01000001">
    <property type="protein sequence ID" value="RUO44880.1"/>
    <property type="molecule type" value="Genomic_DNA"/>
</dbReference>
<keyword evidence="5 6" id="KW-0472">Membrane</keyword>
<comment type="subcellular location">
    <subcellularLocation>
        <location evidence="1">Cell membrane</location>
        <topology evidence="1">Multi-pass membrane protein</topology>
    </subcellularLocation>
</comment>
<protein>
    <recommendedName>
        <fullName evidence="7">Type II secretion system protein GspF domain-containing protein</fullName>
    </recommendedName>
</protein>
<evidence type="ECO:0000256" key="2">
    <source>
        <dbReference type="ARBA" id="ARBA00022475"/>
    </source>
</evidence>
<dbReference type="AlphaFoldDB" id="A0AA94JE88"/>
<feature type="transmembrane region" description="Helical" evidence="6">
    <location>
        <begin position="120"/>
        <end position="141"/>
    </location>
</feature>
<evidence type="ECO:0000256" key="3">
    <source>
        <dbReference type="ARBA" id="ARBA00022692"/>
    </source>
</evidence>
<dbReference type="Gene3D" id="1.20.81.30">
    <property type="entry name" value="Type II secretion system (T2SS), domain F"/>
    <property type="match status" value="1"/>
</dbReference>
<comment type="caution">
    <text evidence="8">The sequence shown here is derived from an EMBL/GenBank/DDBJ whole genome shotgun (WGS) entry which is preliminary data.</text>
</comment>
<dbReference type="InterPro" id="IPR042094">
    <property type="entry name" value="T2SS_GspF_sf"/>
</dbReference>
<dbReference type="GO" id="GO:0005886">
    <property type="term" value="C:plasma membrane"/>
    <property type="evidence" value="ECO:0007669"/>
    <property type="project" value="UniProtKB-SubCell"/>
</dbReference>
<name>A0AA94JE88_9GAMM</name>
<keyword evidence="3 6" id="KW-0812">Transmembrane</keyword>
<evidence type="ECO:0000313" key="9">
    <source>
        <dbReference type="Proteomes" id="UP000286680"/>
    </source>
</evidence>
<gene>
    <name evidence="8" type="ORF">CWE23_02295</name>
</gene>
<evidence type="ECO:0000256" key="6">
    <source>
        <dbReference type="SAM" id="Phobius"/>
    </source>
</evidence>
<evidence type="ECO:0000313" key="8">
    <source>
        <dbReference type="EMBL" id="RUO44880.1"/>
    </source>
</evidence>
<dbReference type="InterPro" id="IPR018076">
    <property type="entry name" value="T2SS_GspF_dom"/>
</dbReference>
<feature type="domain" description="Type II secretion system protein GspF" evidence="7">
    <location>
        <begin position="36"/>
        <end position="135"/>
    </location>
</feature>
<keyword evidence="9" id="KW-1185">Reference proteome</keyword>
<evidence type="ECO:0000256" key="5">
    <source>
        <dbReference type="ARBA" id="ARBA00023136"/>
    </source>
</evidence>
<evidence type="ECO:0000256" key="1">
    <source>
        <dbReference type="ARBA" id="ARBA00004651"/>
    </source>
</evidence>
<feature type="transmembrane region" description="Helical" evidence="6">
    <location>
        <begin position="167"/>
        <end position="188"/>
    </location>
</feature>
<evidence type="ECO:0000256" key="4">
    <source>
        <dbReference type="ARBA" id="ARBA00022989"/>
    </source>
</evidence>
<dbReference type="Pfam" id="PF00482">
    <property type="entry name" value="T2SSF"/>
    <property type="match status" value="1"/>
</dbReference>
<dbReference type="Proteomes" id="UP000286680">
    <property type="component" value="Unassembled WGS sequence"/>
</dbReference>
<keyword evidence="4 6" id="KW-1133">Transmembrane helix</keyword>